<dbReference type="Gene3D" id="2.60.120.200">
    <property type="match status" value="1"/>
</dbReference>
<dbReference type="InterPro" id="IPR015305">
    <property type="entry name" value="DUF1961"/>
</dbReference>
<evidence type="ECO:0000313" key="1">
    <source>
        <dbReference type="EMBL" id="GKG99250.1"/>
    </source>
</evidence>
<dbReference type="RefSeq" id="WP_118041878.1">
    <property type="nucleotide sequence ID" value="NZ_BQNJ01000001.1"/>
</dbReference>
<reference evidence="1" key="1">
    <citation type="submission" date="2022-01" db="EMBL/GenBank/DDBJ databases">
        <title>Novel bile acid biosynthetic pathways are enriched in the microbiome of centenarians.</title>
        <authorList>
            <person name="Sato Y."/>
            <person name="Atarashi K."/>
            <person name="Plichta R.D."/>
            <person name="Arai Y."/>
            <person name="Sasajima S."/>
            <person name="Kearney M.S."/>
            <person name="Suda W."/>
            <person name="Takeshita K."/>
            <person name="Sasaki T."/>
            <person name="Okamoto S."/>
            <person name="Skelly N.A."/>
            <person name="Okamura Y."/>
            <person name="Vlamakis H."/>
            <person name="Li Y."/>
            <person name="Tanoue T."/>
            <person name="Takei H."/>
            <person name="Nittono H."/>
            <person name="Narushima S."/>
            <person name="Irie J."/>
            <person name="Itoh H."/>
            <person name="Moriya K."/>
            <person name="Sugiura Y."/>
            <person name="Suematsu M."/>
            <person name="Moritoki N."/>
            <person name="Shibata S."/>
            <person name="Littman R.D."/>
            <person name="Fischbach A.M."/>
            <person name="Uwamino Y."/>
            <person name="Inoue T."/>
            <person name="Honda A."/>
            <person name="Hattori M."/>
            <person name="Murai T."/>
            <person name="Xavier J.R."/>
            <person name="Hirose N."/>
            <person name="Honda K."/>
        </authorList>
    </citation>
    <scope>NUCLEOTIDE SEQUENCE</scope>
    <source>
        <strain evidence="1">CE91-St55</strain>
    </source>
</reference>
<dbReference type="Pfam" id="PF09224">
    <property type="entry name" value="DUF1961"/>
    <property type="match status" value="1"/>
</dbReference>
<comment type="caution">
    <text evidence="1">The sequence shown here is derived from an EMBL/GenBank/DDBJ whole genome shotgun (WGS) entry which is preliminary data.</text>
</comment>
<dbReference type="InterPro" id="IPR013320">
    <property type="entry name" value="ConA-like_dom_sf"/>
</dbReference>
<name>A0AA37JCT7_9FIRM</name>
<evidence type="ECO:0008006" key="3">
    <source>
        <dbReference type="Google" id="ProtNLM"/>
    </source>
</evidence>
<sequence length="243" mass="27750">MMDLSDYGIEAVKNASCIYRNPLNGPEDIKNFVLEGKAVFSFPDGRLRMENQLDAANGQKANYVLWCPEEFPADLFVRWQFYPVREPGLCMVFLAAKGRNGEDLFSPSLAPRTGEYVQYHHGDIDAFHISYFRRKEPDERAFHTCNLRKSYGFYLTAQGGDPIPDADEAAGPYEIAVLKRGNEVRFYINALELFRFEDDGETYGKLLEGGKIGFRQLAPMIGEYENLEVWTVTKKLKKKTKTS</sequence>
<accession>A0AA37JCT7</accession>
<dbReference type="AlphaFoldDB" id="A0AA37JCT7"/>
<gene>
    <name evidence="1" type="primary">yesU</name>
    <name evidence="1" type="ORF">CE91St55_12320</name>
</gene>
<evidence type="ECO:0000313" key="2">
    <source>
        <dbReference type="Proteomes" id="UP001055091"/>
    </source>
</evidence>
<dbReference type="SUPFAM" id="SSF49899">
    <property type="entry name" value="Concanavalin A-like lectins/glucanases"/>
    <property type="match status" value="1"/>
</dbReference>
<protein>
    <recommendedName>
        <fullName evidence="3">DUF1961 family protein</fullName>
    </recommendedName>
</protein>
<dbReference type="Proteomes" id="UP001055091">
    <property type="component" value="Unassembled WGS sequence"/>
</dbReference>
<dbReference type="EMBL" id="BQNJ01000001">
    <property type="protein sequence ID" value="GKG99250.1"/>
    <property type="molecule type" value="Genomic_DNA"/>
</dbReference>
<organism evidence="1 2">
    <name type="scientific">Hungatella hathewayi</name>
    <dbReference type="NCBI Taxonomy" id="154046"/>
    <lineage>
        <taxon>Bacteria</taxon>
        <taxon>Bacillati</taxon>
        <taxon>Bacillota</taxon>
        <taxon>Clostridia</taxon>
        <taxon>Lachnospirales</taxon>
        <taxon>Lachnospiraceae</taxon>
        <taxon>Hungatella</taxon>
    </lineage>
</organism>
<proteinExistence type="predicted"/>